<dbReference type="EMBL" id="CH445339">
    <property type="protein sequence ID" value="EAT82822.1"/>
    <property type="molecule type" value="Genomic_DNA"/>
</dbReference>
<proteinExistence type="predicted"/>
<dbReference type="HOGENOM" id="CLU_575038_0_0_1"/>
<accession>Q0UFA7</accession>
<dbReference type="InParanoid" id="Q0UFA7"/>
<gene>
    <name evidence="3" type="ORF">SNOG_09557</name>
</gene>
<evidence type="ECO:0000313" key="3">
    <source>
        <dbReference type="EMBL" id="EAT82822.1"/>
    </source>
</evidence>
<keyword evidence="1" id="KW-0175">Coiled coil</keyword>
<dbReference type="VEuPathDB" id="FungiDB:JI435_095570"/>
<dbReference type="Proteomes" id="UP000001055">
    <property type="component" value="Unassembled WGS sequence"/>
</dbReference>
<organism evidence="3 4">
    <name type="scientific">Phaeosphaeria nodorum (strain SN15 / ATCC MYA-4574 / FGSC 10173)</name>
    <name type="common">Glume blotch fungus</name>
    <name type="synonym">Parastagonospora nodorum</name>
    <dbReference type="NCBI Taxonomy" id="321614"/>
    <lineage>
        <taxon>Eukaryota</taxon>
        <taxon>Fungi</taxon>
        <taxon>Dikarya</taxon>
        <taxon>Ascomycota</taxon>
        <taxon>Pezizomycotina</taxon>
        <taxon>Dothideomycetes</taxon>
        <taxon>Pleosporomycetidae</taxon>
        <taxon>Pleosporales</taxon>
        <taxon>Pleosporineae</taxon>
        <taxon>Phaeosphaeriaceae</taxon>
        <taxon>Parastagonospora</taxon>
    </lineage>
</organism>
<dbReference type="AlphaFoldDB" id="Q0UFA7"/>
<evidence type="ECO:0000256" key="1">
    <source>
        <dbReference type="SAM" id="Coils"/>
    </source>
</evidence>
<feature type="region of interest" description="Disordered" evidence="2">
    <location>
        <begin position="61"/>
        <end position="94"/>
    </location>
</feature>
<dbReference type="KEGG" id="pno:SNOG_09557"/>
<feature type="compositionally biased region" description="Low complexity" evidence="2">
    <location>
        <begin position="73"/>
        <end position="82"/>
    </location>
</feature>
<sequence length="475" mass="54192">MSRASVVLFVFESERTGADIAGATERTTSIFTIEFHDLHVKHHPQVTLSFNMAPPQDYTTMPWTLRSLPPPESVSDNSSETAESSDSDESTGSLASSVALTATAASRLNHELLLTQLAASHSAQRRLEERLEDQKRDFDARLEQQKRESERYTSKLEQDLAQCQKREEAIKAVFFREFEKERALMLEDRRLKLKAEALARKSYRLNDKAEQLERKRTNTAQEVRNLEATLLQLEESIALHRGDSQVSSEAVGLRNPSHTILMHAAGNTYPFSYGNVSLLHLDKVRASASTTPSNDKAAALLRRHDYYTGWFHAMRSLNHRKAIVLDMEHSHHKRSPARLLSSSIDTKYLQDLNNPHNPRNAGINAGLLFAYSALCKQHNLTESRLDTREWTLDDIKPVARENHAGDFAFWDGMDYAVDKMKRLFKLKIERGIWKTGDDAAQITLMRARDVPRGYVVEERPPHWTLRRHANTVRDV</sequence>
<evidence type="ECO:0000313" key="4">
    <source>
        <dbReference type="Proteomes" id="UP000001055"/>
    </source>
</evidence>
<evidence type="ECO:0000256" key="2">
    <source>
        <dbReference type="SAM" id="MobiDB-lite"/>
    </source>
</evidence>
<reference evidence="4" key="1">
    <citation type="journal article" date="2007" name="Plant Cell">
        <title>Dothideomycete-plant interactions illuminated by genome sequencing and EST analysis of the wheat pathogen Stagonospora nodorum.</title>
        <authorList>
            <person name="Hane J.K."/>
            <person name="Lowe R.G."/>
            <person name="Solomon P.S."/>
            <person name="Tan K.C."/>
            <person name="Schoch C.L."/>
            <person name="Spatafora J.W."/>
            <person name="Crous P.W."/>
            <person name="Kodira C."/>
            <person name="Birren B.W."/>
            <person name="Galagan J.E."/>
            <person name="Torriani S.F."/>
            <person name="McDonald B.A."/>
            <person name="Oliver R.P."/>
        </authorList>
    </citation>
    <scope>NUCLEOTIDE SEQUENCE [LARGE SCALE GENOMIC DNA]</scope>
    <source>
        <strain evidence="4">SN15 / ATCC MYA-4574 / FGSC 10173</strain>
    </source>
</reference>
<protein>
    <submittedName>
        <fullName evidence="3">Uncharacterized protein</fullName>
    </submittedName>
</protein>
<dbReference type="RefSeq" id="XP_001799846.1">
    <property type="nucleotide sequence ID" value="XM_001799794.1"/>
</dbReference>
<dbReference type="GeneID" id="5976751"/>
<name>Q0UFA7_PHANO</name>
<feature type="coiled-coil region" evidence="1">
    <location>
        <begin position="124"/>
        <end position="162"/>
    </location>
</feature>
<feature type="coiled-coil region" evidence="1">
    <location>
        <begin position="195"/>
        <end position="243"/>
    </location>
</feature>